<gene>
    <name evidence="2" type="ORF">MtrunA17_Chr6g0467981</name>
</gene>
<dbReference type="AlphaFoldDB" id="A0A396HHS3"/>
<reference evidence="3" key="1">
    <citation type="journal article" date="2018" name="Nat. Plants">
        <title>Whole-genome landscape of Medicago truncatula symbiotic genes.</title>
        <authorList>
            <person name="Pecrix Y."/>
            <person name="Staton S.E."/>
            <person name="Sallet E."/>
            <person name="Lelandais-Briere C."/>
            <person name="Moreau S."/>
            <person name="Carrere S."/>
            <person name="Blein T."/>
            <person name="Jardinaud M.F."/>
            <person name="Latrasse D."/>
            <person name="Zouine M."/>
            <person name="Zahm M."/>
            <person name="Kreplak J."/>
            <person name="Mayjonade B."/>
            <person name="Satge C."/>
            <person name="Perez M."/>
            <person name="Cauet S."/>
            <person name="Marande W."/>
            <person name="Chantry-Darmon C."/>
            <person name="Lopez-Roques C."/>
            <person name="Bouchez O."/>
            <person name="Berard A."/>
            <person name="Debelle F."/>
            <person name="Munos S."/>
            <person name="Bendahmane A."/>
            <person name="Berges H."/>
            <person name="Niebel A."/>
            <person name="Buitink J."/>
            <person name="Frugier F."/>
            <person name="Benhamed M."/>
            <person name="Crespi M."/>
            <person name="Gouzy J."/>
            <person name="Gamas P."/>
        </authorList>
    </citation>
    <scope>NUCLEOTIDE SEQUENCE [LARGE SCALE GENOMIC DNA]</scope>
    <source>
        <strain evidence="3">cv. Jemalong A17</strain>
    </source>
</reference>
<evidence type="ECO:0000313" key="2">
    <source>
        <dbReference type="EMBL" id="RHN51384.1"/>
    </source>
</evidence>
<protein>
    <submittedName>
        <fullName evidence="2">Uncharacterized protein</fullName>
    </submittedName>
</protein>
<evidence type="ECO:0000256" key="1">
    <source>
        <dbReference type="SAM" id="MobiDB-lite"/>
    </source>
</evidence>
<comment type="caution">
    <text evidence="2">The sequence shown here is derived from an EMBL/GenBank/DDBJ whole genome shotgun (WGS) entry which is preliminary data.</text>
</comment>
<sequence>MGLDKGLTVGVKRVQSTDDGLLVMCFDAETCPLSKAEEHLNYCRGCIRVYTRTAETLERRIAEANASTSAKNDIVSAETNTSNEDDETEKNKSSGT</sequence>
<dbReference type="Proteomes" id="UP000265566">
    <property type="component" value="Chromosome 6"/>
</dbReference>
<feature type="region of interest" description="Disordered" evidence="1">
    <location>
        <begin position="62"/>
        <end position="96"/>
    </location>
</feature>
<accession>A0A396HHS3</accession>
<dbReference type="Gramene" id="rna35814">
    <property type="protein sequence ID" value="RHN51384.1"/>
    <property type="gene ID" value="gene35814"/>
</dbReference>
<evidence type="ECO:0000313" key="3">
    <source>
        <dbReference type="Proteomes" id="UP000265566"/>
    </source>
</evidence>
<organism evidence="2 3">
    <name type="scientific">Medicago truncatula</name>
    <name type="common">Barrel medic</name>
    <name type="synonym">Medicago tribuloides</name>
    <dbReference type="NCBI Taxonomy" id="3880"/>
    <lineage>
        <taxon>Eukaryota</taxon>
        <taxon>Viridiplantae</taxon>
        <taxon>Streptophyta</taxon>
        <taxon>Embryophyta</taxon>
        <taxon>Tracheophyta</taxon>
        <taxon>Spermatophyta</taxon>
        <taxon>Magnoliopsida</taxon>
        <taxon>eudicotyledons</taxon>
        <taxon>Gunneridae</taxon>
        <taxon>Pentapetalae</taxon>
        <taxon>rosids</taxon>
        <taxon>fabids</taxon>
        <taxon>Fabales</taxon>
        <taxon>Fabaceae</taxon>
        <taxon>Papilionoideae</taxon>
        <taxon>50 kb inversion clade</taxon>
        <taxon>NPAAA clade</taxon>
        <taxon>Hologalegina</taxon>
        <taxon>IRL clade</taxon>
        <taxon>Trifolieae</taxon>
        <taxon>Medicago</taxon>
    </lineage>
</organism>
<proteinExistence type="predicted"/>
<name>A0A396HHS3_MEDTR</name>
<dbReference type="EMBL" id="PSQE01000006">
    <property type="protein sequence ID" value="RHN51384.1"/>
    <property type="molecule type" value="Genomic_DNA"/>
</dbReference>